<dbReference type="InterPro" id="IPR050238">
    <property type="entry name" value="DNA_Rep/Repair_Clamp_Loader"/>
</dbReference>
<dbReference type="Gene3D" id="3.40.50.300">
    <property type="entry name" value="P-loop containing nucleotide triphosphate hydrolases"/>
    <property type="match status" value="1"/>
</dbReference>
<reference evidence="1 2" key="1">
    <citation type="journal article" date="2019" name="Syst. Appl. Microbiol.">
        <title>Oenococcus sicerae sp. nov., isolated from French cider.</title>
        <authorList>
            <person name="Cousin F.J."/>
            <person name="Le Guellec R."/>
            <person name="Chagnot C."/>
            <person name="Goux D."/>
            <person name="Dalmasso M."/>
            <person name="Laplace J.M."/>
            <person name="Cretenet M."/>
        </authorList>
    </citation>
    <scope>NUCLEOTIDE SEQUENCE [LARGE SCALE GENOMIC DNA]</scope>
    <source>
        <strain evidence="1 2">UCMA 15228</strain>
    </source>
</reference>
<dbReference type="RefSeq" id="WP_128685173.1">
    <property type="nucleotide sequence ID" value="NZ_CP029684.2"/>
</dbReference>
<name>A0ABX5QKH9_9LACO</name>
<sequence length="300" mass="33913">MLDQVSKMNQLQALFLHSIELGKLSHAYLFLGSDQRAAQTLVALIAGKILHEDPQNDVFQNGNLVKIDLLPEKKTLSVEQMRSLRDIFAERSDDPQIAVIMHADQMTDSAANSILKFIEEPYDNQFIFLLGTHFSQILPTILSRVQLIKIPQASDHEISQQLINQGIQADEAIFVSKISRSIKQAKDLLTDGFAINLKRAIDQWLDAILLNDEKAFAFVQTDLLPFVDNADHQAIFALALSAELEMRLEMSCDLTRAMVFDTWLAIAQRSKFNVSWQLILESFTLEALRIMDGTKELSNK</sequence>
<evidence type="ECO:0000313" key="1">
    <source>
        <dbReference type="EMBL" id="QAS69238.1"/>
    </source>
</evidence>
<keyword evidence="2" id="KW-1185">Reference proteome</keyword>
<organism evidence="1 2">
    <name type="scientific">Oenococcus sicerae</name>
    <dbReference type="NCBI Taxonomy" id="2203724"/>
    <lineage>
        <taxon>Bacteria</taxon>
        <taxon>Bacillati</taxon>
        <taxon>Bacillota</taxon>
        <taxon>Bacilli</taxon>
        <taxon>Lactobacillales</taxon>
        <taxon>Lactobacillaceae</taxon>
        <taxon>Oenococcus</taxon>
    </lineage>
</organism>
<dbReference type="PANTHER" id="PTHR11669:SF8">
    <property type="entry name" value="DNA POLYMERASE III SUBUNIT DELTA"/>
    <property type="match status" value="1"/>
</dbReference>
<dbReference type="EMBL" id="CP029684">
    <property type="protein sequence ID" value="QAS69238.1"/>
    <property type="molecule type" value="Genomic_DNA"/>
</dbReference>
<dbReference type="Proteomes" id="UP000286907">
    <property type="component" value="Chromosome"/>
</dbReference>
<protein>
    <submittedName>
        <fullName evidence="1">DNA polymerase III subunit delta</fullName>
    </submittedName>
</protein>
<accession>A0ABX5QKH9</accession>
<proteinExistence type="predicted"/>
<dbReference type="Pfam" id="PF13177">
    <property type="entry name" value="DNA_pol3_delta2"/>
    <property type="match status" value="1"/>
</dbReference>
<dbReference type="SUPFAM" id="SSF52540">
    <property type="entry name" value="P-loop containing nucleoside triphosphate hydrolases"/>
    <property type="match status" value="1"/>
</dbReference>
<dbReference type="InterPro" id="IPR027417">
    <property type="entry name" value="P-loop_NTPase"/>
</dbReference>
<dbReference type="PANTHER" id="PTHR11669">
    <property type="entry name" value="REPLICATION FACTOR C / DNA POLYMERASE III GAMMA-TAU SUBUNIT"/>
    <property type="match status" value="1"/>
</dbReference>
<gene>
    <name evidence="1" type="ORF">DLJ48_01205</name>
</gene>
<evidence type="ECO:0000313" key="2">
    <source>
        <dbReference type="Proteomes" id="UP000286907"/>
    </source>
</evidence>